<dbReference type="Gene3D" id="2.60.40.10">
    <property type="entry name" value="Immunoglobulins"/>
    <property type="match status" value="4"/>
</dbReference>
<dbReference type="PANTHER" id="PTHR39576">
    <property type="entry name" value="ATTACHING AND EFFACING PROTEIN HOMOLOG-RELATED-RELATED"/>
    <property type="match status" value="1"/>
</dbReference>
<sequence length="685" mass="67953">MDKPLRMLTMGAALLGAAVLGACGGGGGSSGCATLEASRSTALPGCASSSTGSSGSSTSTGTAAATVQFLVSSQQFNSAGTAPIDLTVVARDANGQALAGRAVQFVVSDPENTAYVSNFSQTSGSTHATGSNGQLGASLFLGTSKANRSITITASVDGATASNVVNVTGTSLSISGSNALVFGASAQYNIVMTDSAGKPISGIPLKLASSAGNTVSLSSPNTDASGKAVATLTGTKSGADTLSVSGGGASAAYSVNVSSNGFAFSSPANGSSVAVGGSTVVTVRWTNNGQPIAGQTVSFASTRGTVSPQSVTTSASGDASVTLQATSAGPATLTASGPSGSGVAGSLNLSFVSVAPATALDLQADKTVVGTNPAGSSNNVSTLTAVARDANNYRVAGAVVNFHIDQDPTGGALSTASAVTDANGVARTQYVPTSQSSPTNGVVIAASVGGTALSSPTVKLTVAQQNLFVRIGTDNLVGTATNSPNYTKQYSAFVTDAAGNPVPNATVQFTIRPRQDVDPSLYGAGIFGRTDGDYAYFKGYYVWNGTIWTRTNGDYVGGTAPIPAPTGCYNEDLNFNGILDPVPGLTYGEDNNHNQVLDPGNPFSVNSDLTTNNSGYAVATITYPKDRANWTAVTLKATALVSGTEATATTSFTLPVAAGDVSSQNVSPPGAISPYGRSTDCSNPL</sequence>
<gene>
    <name evidence="5" type="ORF">JJB74_04275</name>
</gene>
<dbReference type="InterPro" id="IPR008964">
    <property type="entry name" value="Invasin/intimin_cell_adhesion"/>
</dbReference>
<dbReference type="EMBL" id="JAEPBG010000001">
    <property type="protein sequence ID" value="MBK4733824.1"/>
    <property type="molecule type" value="Genomic_DNA"/>
</dbReference>
<feature type="region of interest" description="Disordered" evidence="2">
    <location>
        <begin position="660"/>
        <end position="685"/>
    </location>
</feature>
<evidence type="ECO:0000313" key="5">
    <source>
        <dbReference type="EMBL" id="MBK4733824.1"/>
    </source>
</evidence>
<feature type="signal peptide" evidence="3">
    <location>
        <begin position="1"/>
        <end position="22"/>
    </location>
</feature>
<dbReference type="AlphaFoldDB" id="A0A934W6R5"/>
<dbReference type="Proteomes" id="UP000622890">
    <property type="component" value="Unassembled WGS sequence"/>
</dbReference>
<evidence type="ECO:0000256" key="2">
    <source>
        <dbReference type="SAM" id="MobiDB-lite"/>
    </source>
</evidence>
<protein>
    <submittedName>
        <fullName evidence="5">Ig-like domain-containing protein</fullName>
    </submittedName>
</protein>
<dbReference type="PROSITE" id="PS51127">
    <property type="entry name" value="BIG1"/>
    <property type="match status" value="2"/>
</dbReference>
<dbReference type="GO" id="GO:0009279">
    <property type="term" value="C:cell outer membrane"/>
    <property type="evidence" value="ECO:0007669"/>
    <property type="project" value="TreeGrafter"/>
</dbReference>
<dbReference type="InterPro" id="IPR013783">
    <property type="entry name" value="Ig-like_fold"/>
</dbReference>
<dbReference type="PROSITE" id="PS51257">
    <property type="entry name" value="PROKAR_LIPOPROTEIN"/>
    <property type="match status" value="1"/>
</dbReference>
<dbReference type="RefSeq" id="WP_200590544.1">
    <property type="nucleotide sequence ID" value="NZ_JAEPBG010000001.1"/>
</dbReference>
<feature type="chain" id="PRO_5037311878" evidence="3">
    <location>
        <begin position="23"/>
        <end position="685"/>
    </location>
</feature>
<comment type="caution">
    <text evidence="5">The sequence shown here is derived from an EMBL/GenBank/DDBJ whole genome shotgun (WGS) entry which is preliminary data.</text>
</comment>
<evidence type="ECO:0000259" key="4">
    <source>
        <dbReference type="PROSITE" id="PS51127"/>
    </source>
</evidence>
<evidence type="ECO:0000313" key="6">
    <source>
        <dbReference type="Proteomes" id="UP000622890"/>
    </source>
</evidence>
<keyword evidence="6" id="KW-1185">Reference proteome</keyword>
<proteinExistence type="inferred from homology"/>
<reference evidence="5" key="1">
    <citation type="submission" date="2021-01" db="EMBL/GenBank/DDBJ databases">
        <title>Genome sequence of strain Noviherbaspirillum sp. DKR-6.</title>
        <authorList>
            <person name="Chaudhary D.K."/>
        </authorList>
    </citation>
    <scope>NUCLEOTIDE SEQUENCE</scope>
    <source>
        <strain evidence="5">DKR-6</strain>
    </source>
</reference>
<evidence type="ECO:0000256" key="1">
    <source>
        <dbReference type="ARBA" id="ARBA00010116"/>
    </source>
</evidence>
<evidence type="ECO:0000256" key="3">
    <source>
        <dbReference type="SAM" id="SignalP"/>
    </source>
</evidence>
<dbReference type="SUPFAM" id="SSF49373">
    <property type="entry name" value="Invasin/intimin cell-adhesion fragments"/>
    <property type="match status" value="4"/>
</dbReference>
<accession>A0A934W6R5</accession>
<dbReference type="InterPro" id="IPR051715">
    <property type="entry name" value="Intimin-Invasin_domain"/>
</dbReference>
<dbReference type="PANTHER" id="PTHR39576:SF2">
    <property type="entry name" value="ATTACHING AND EFFACING PROTEIN HOMOLOG-RELATED"/>
    <property type="match status" value="1"/>
</dbReference>
<feature type="domain" description="Big-1" evidence="4">
    <location>
        <begin position="262"/>
        <end position="352"/>
    </location>
</feature>
<organism evidence="5 6">
    <name type="scientific">Noviherbaspirillum pedocola</name>
    <dbReference type="NCBI Taxonomy" id="2801341"/>
    <lineage>
        <taxon>Bacteria</taxon>
        <taxon>Pseudomonadati</taxon>
        <taxon>Pseudomonadota</taxon>
        <taxon>Betaproteobacteria</taxon>
        <taxon>Burkholderiales</taxon>
        <taxon>Oxalobacteraceae</taxon>
        <taxon>Noviherbaspirillum</taxon>
    </lineage>
</organism>
<comment type="similarity">
    <text evidence="1">Belongs to the intimin/invasin family.</text>
</comment>
<name>A0A934W6R5_9BURK</name>
<feature type="domain" description="Big-1" evidence="4">
    <location>
        <begin position="169"/>
        <end position="258"/>
    </location>
</feature>
<dbReference type="SMART" id="SM00634">
    <property type="entry name" value="BID_1"/>
    <property type="match status" value="4"/>
</dbReference>
<dbReference type="Pfam" id="PF02369">
    <property type="entry name" value="Big_1"/>
    <property type="match status" value="2"/>
</dbReference>
<keyword evidence="3" id="KW-0732">Signal</keyword>
<dbReference type="InterPro" id="IPR003344">
    <property type="entry name" value="Big_1_dom"/>
</dbReference>